<dbReference type="InterPro" id="IPR055348">
    <property type="entry name" value="DctQ"/>
</dbReference>
<dbReference type="Proteomes" id="UP001227126">
    <property type="component" value="Unassembled WGS sequence"/>
</dbReference>
<comment type="subcellular location">
    <subcellularLocation>
        <location evidence="1 9">Cell inner membrane</location>
        <topology evidence="1 9">Multi-pass membrane protein</topology>
    </subcellularLocation>
</comment>
<dbReference type="InterPro" id="IPR007387">
    <property type="entry name" value="TRAP_DctQ"/>
</dbReference>
<gene>
    <name evidence="11" type="ORF">QO034_07830</name>
</gene>
<feature type="domain" description="Tripartite ATP-independent periplasmic transporters DctQ component" evidence="10">
    <location>
        <begin position="25"/>
        <end position="170"/>
    </location>
</feature>
<proteinExistence type="inferred from homology"/>
<comment type="subunit">
    <text evidence="9">The complex comprises the extracytoplasmic solute receptor protein and the two transmembrane proteins.</text>
</comment>
<keyword evidence="12" id="KW-1185">Reference proteome</keyword>
<evidence type="ECO:0000256" key="4">
    <source>
        <dbReference type="ARBA" id="ARBA00022519"/>
    </source>
</evidence>
<keyword evidence="3" id="KW-1003">Cell membrane</keyword>
<evidence type="ECO:0000256" key="7">
    <source>
        <dbReference type="ARBA" id="ARBA00023136"/>
    </source>
</evidence>
<comment type="caution">
    <text evidence="11">The sequence shown here is derived from an EMBL/GenBank/DDBJ whole genome shotgun (WGS) entry which is preliminary data.</text>
</comment>
<evidence type="ECO:0000256" key="1">
    <source>
        <dbReference type="ARBA" id="ARBA00004429"/>
    </source>
</evidence>
<reference evidence="11 12" key="1">
    <citation type="submission" date="2023-05" db="EMBL/GenBank/DDBJ databases">
        <title>Sedimentitalea sp. nov. JM2-8.</title>
        <authorList>
            <person name="Huang J."/>
        </authorList>
    </citation>
    <scope>NUCLEOTIDE SEQUENCE [LARGE SCALE GENOMIC DNA]</scope>
    <source>
        <strain evidence="11 12">JM2-8</strain>
    </source>
</reference>
<organism evidence="11 12">
    <name type="scientific">Sedimentitalea xiamensis</name>
    <dbReference type="NCBI Taxonomy" id="3050037"/>
    <lineage>
        <taxon>Bacteria</taxon>
        <taxon>Pseudomonadati</taxon>
        <taxon>Pseudomonadota</taxon>
        <taxon>Alphaproteobacteria</taxon>
        <taxon>Rhodobacterales</taxon>
        <taxon>Paracoccaceae</taxon>
        <taxon>Sedimentitalea</taxon>
    </lineage>
</organism>
<dbReference type="RefSeq" id="WP_284484956.1">
    <property type="nucleotide sequence ID" value="NZ_JASNJE010000007.1"/>
</dbReference>
<sequence length="176" mass="19485">MLYQASRIWARIEIVCAAGLAASVTGLILFNVVTRAAGNAIYWVDEAAIYAMVWMTFLAASAALHYRSSVAVTVVADLVPPGLRRIMDRAVDLATFVFACLMIWVCLRWFMPLELAGAGWDVKTFQGATFNFIYAEPTNTLGIRKVWVWLVVVLFTFGAFLHSAANLLSRDRSMPA</sequence>
<keyword evidence="6 9" id="KW-1133">Transmembrane helix</keyword>
<evidence type="ECO:0000313" key="12">
    <source>
        <dbReference type="Proteomes" id="UP001227126"/>
    </source>
</evidence>
<comment type="function">
    <text evidence="9">Part of the tripartite ATP-independent periplasmic (TRAP) transport system.</text>
</comment>
<evidence type="ECO:0000256" key="5">
    <source>
        <dbReference type="ARBA" id="ARBA00022692"/>
    </source>
</evidence>
<evidence type="ECO:0000256" key="3">
    <source>
        <dbReference type="ARBA" id="ARBA00022475"/>
    </source>
</evidence>
<feature type="transmembrane region" description="Helical" evidence="9">
    <location>
        <begin position="146"/>
        <end position="168"/>
    </location>
</feature>
<accession>A0ABT7FD15</accession>
<dbReference type="EMBL" id="JASNJE010000007">
    <property type="protein sequence ID" value="MDK3073015.1"/>
    <property type="molecule type" value="Genomic_DNA"/>
</dbReference>
<keyword evidence="2 9" id="KW-0813">Transport</keyword>
<evidence type="ECO:0000256" key="2">
    <source>
        <dbReference type="ARBA" id="ARBA00022448"/>
    </source>
</evidence>
<evidence type="ECO:0000256" key="9">
    <source>
        <dbReference type="RuleBase" id="RU369079"/>
    </source>
</evidence>
<feature type="transmembrane region" description="Helical" evidence="9">
    <location>
        <begin position="93"/>
        <end position="111"/>
    </location>
</feature>
<dbReference type="Pfam" id="PF04290">
    <property type="entry name" value="DctQ"/>
    <property type="match status" value="1"/>
</dbReference>
<evidence type="ECO:0000313" key="11">
    <source>
        <dbReference type="EMBL" id="MDK3073015.1"/>
    </source>
</evidence>
<dbReference type="PANTHER" id="PTHR35011:SF2">
    <property type="entry name" value="2,3-DIKETO-L-GULONATE TRAP TRANSPORTER SMALL PERMEASE PROTEIN YIAM"/>
    <property type="match status" value="1"/>
</dbReference>
<comment type="similarity">
    <text evidence="8 9">Belongs to the TRAP transporter small permease family.</text>
</comment>
<dbReference type="PANTHER" id="PTHR35011">
    <property type="entry name" value="2,3-DIKETO-L-GULONATE TRAP TRANSPORTER SMALL PERMEASE PROTEIN YIAM"/>
    <property type="match status" value="1"/>
</dbReference>
<protein>
    <recommendedName>
        <fullName evidence="9">TRAP transporter small permease protein</fullName>
    </recommendedName>
</protein>
<feature type="transmembrane region" description="Helical" evidence="9">
    <location>
        <begin position="12"/>
        <end position="34"/>
    </location>
</feature>
<evidence type="ECO:0000256" key="8">
    <source>
        <dbReference type="ARBA" id="ARBA00038436"/>
    </source>
</evidence>
<keyword evidence="7 9" id="KW-0472">Membrane</keyword>
<name>A0ABT7FD15_9RHOB</name>
<keyword evidence="5 9" id="KW-0812">Transmembrane</keyword>
<evidence type="ECO:0000256" key="6">
    <source>
        <dbReference type="ARBA" id="ARBA00022989"/>
    </source>
</evidence>
<keyword evidence="4 9" id="KW-0997">Cell inner membrane</keyword>
<evidence type="ECO:0000259" key="10">
    <source>
        <dbReference type="Pfam" id="PF04290"/>
    </source>
</evidence>
<feature type="transmembrane region" description="Helical" evidence="9">
    <location>
        <begin position="40"/>
        <end position="60"/>
    </location>
</feature>